<accession>A0A5S9M7Z5</accession>
<dbReference type="InterPro" id="IPR036388">
    <property type="entry name" value="WH-like_DNA-bd_sf"/>
</dbReference>
<evidence type="ECO:0000313" key="2">
    <source>
        <dbReference type="EMBL" id="BBP89617.1"/>
    </source>
</evidence>
<proteinExistence type="predicted"/>
<evidence type="ECO:0000313" key="3">
    <source>
        <dbReference type="Proteomes" id="UP000464658"/>
    </source>
</evidence>
<dbReference type="InterPro" id="IPR036390">
    <property type="entry name" value="WH_DNA-bd_sf"/>
</dbReference>
<dbReference type="GO" id="GO:0003700">
    <property type="term" value="F:DNA-binding transcription factor activity"/>
    <property type="evidence" value="ECO:0007669"/>
    <property type="project" value="InterPro"/>
</dbReference>
<gene>
    <name evidence="2" type="ORF">BsIDN1_32350</name>
</gene>
<dbReference type="EMBL" id="AP021906">
    <property type="protein sequence ID" value="BBP89617.1"/>
    <property type="molecule type" value="Genomic_DNA"/>
</dbReference>
<dbReference type="Gene3D" id="1.10.10.10">
    <property type="entry name" value="Winged helix-like DNA-binding domain superfamily/Winged helix DNA-binding domain"/>
    <property type="match status" value="1"/>
</dbReference>
<dbReference type="Proteomes" id="UP000464658">
    <property type="component" value="Chromosome"/>
</dbReference>
<reference evidence="2 3" key="1">
    <citation type="submission" date="2019-12" db="EMBL/GenBank/DDBJ databases">
        <title>Full genome sequence of a Bacillus safensis strain isolated from commercially available natto in Indonesia.</title>
        <authorList>
            <person name="Yoshida M."/>
            <person name="Uomi M."/>
            <person name="Waturangi D."/>
            <person name="Ekaputri J.J."/>
            <person name="Setiamarga D.H.E."/>
        </authorList>
    </citation>
    <scope>NUCLEOTIDE SEQUENCE [LARGE SCALE GENOMIC DNA]</scope>
    <source>
        <strain evidence="2 3">IDN1</strain>
    </source>
</reference>
<dbReference type="InterPro" id="IPR000847">
    <property type="entry name" value="LysR_HTH_N"/>
</dbReference>
<dbReference type="AlphaFoldDB" id="A0A5S9M7Z5"/>
<evidence type="ECO:0000259" key="1">
    <source>
        <dbReference type="PROSITE" id="PS50931"/>
    </source>
</evidence>
<protein>
    <recommendedName>
        <fullName evidence="1">HTH lysR-type domain-containing protein</fullName>
    </recommendedName>
</protein>
<name>A0A5S9M7Z5_BACIA</name>
<feature type="domain" description="HTH lysR-type" evidence="1">
    <location>
        <begin position="49"/>
        <end position="80"/>
    </location>
</feature>
<sequence>MMIITLMSMISLTYCLGLYLEVLFSFYGTLSSNINEMHINHTGDNKNAMNRSQIQLIVQISETGSFTKAGEELHMTHSRL</sequence>
<dbReference type="SUPFAM" id="SSF46785">
    <property type="entry name" value="Winged helix' DNA-binding domain"/>
    <property type="match status" value="1"/>
</dbReference>
<dbReference type="PROSITE" id="PS50931">
    <property type="entry name" value="HTH_LYSR"/>
    <property type="match status" value="1"/>
</dbReference>
<organism evidence="2 3">
    <name type="scientific">Bacillus safensis</name>
    <dbReference type="NCBI Taxonomy" id="561879"/>
    <lineage>
        <taxon>Bacteria</taxon>
        <taxon>Bacillati</taxon>
        <taxon>Bacillota</taxon>
        <taxon>Bacilli</taxon>
        <taxon>Bacillales</taxon>
        <taxon>Bacillaceae</taxon>
        <taxon>Bacillus</taxon>
    </lineage>
</organism>